<proteinExistence type="predicted"/>
<evidence type="ECO:0000313" key="1">
    <source>
        <dbReference type="EMBL" id="CAI8041456.1"/>
    </source>
</evidence>
<protein>
    <submittedName>
        <fullName evidence="1">Uncharacterized protein</fullName>
    </submittedName>
</protein>
<keyword evidence="2" id="KW-1185">Reference proteome</keyword>
<gene>
    <name evidence="1" type="ORF">GBAR_LOCUS23056</name>
</gene>
<name>A0AA35X6J9_GEOBA</name>
<evidence type="ECO:0000313" key="2">
    <source>
        <dbReference type="Proteomes" id="UP001174909"/>
    </source>
</evidence>
<dbReference type="AlphaFoldDB" id="A0AA35X6J9"/>
<sequence length="49" mass="5760">MATSHQRTDTQPILYLRGLSYFTLRQGWTRAHHFVTLPPTLLSMLIEFL</sequence>
<reference evidence="1" key="1">
    <citation type="submission" date="2023-03" db="EMBL/GenBank/DDBJ databases">
        <authorList>
            <person name="Steffen K."/>
            <person name="Cardenas P."/>
        </authorList>
    </citation>
    <scope>NUCLEOTIDE SEQUENCE</scope>
</reference>
<accession>A0AA35X6J9</accession>
<organism evidence="1 2">
    <name type="scientific">Geodia barretti</name>
    <name type="common">Barrett's horny sponge</name>
    <dbReference type="NCBI Taxonomy" id="519541"/>
    <lineage>
        <taxon>Eukaryota</taxon>
        <taxon>Metazoa</taxon>
        <taxon>Porifera</taxon>
        <taxon>Demospongiae</taxon>
        <taxon>Heteroscleromorpha</taxon>
        <taxon>Tetractinellida</taxon>
        <taxon>Astrophorina</taxon>
        <taxon>Geodiidae</taxon>
        <taxon>Geodia</taxon>
    </lineage>
</organism>
<dbReference type="EMBL" id="CASHTH010003191">
    <property type="protein sequence ID" value="CAI8041456.1"/>
    <property type="molecule type" value="Genomic_DNA"/>
</dbReference>
<comment type="caution">
    <text evidence="1">The sequence shown here is derived from an EMBL/GenBank/DDBJ whole genome shotgun (WGS) entry which is preliminary data.</text>
</comment>
<dbReference type="Proteomes" id="UP001174909">
    <property type="component" value="Unassembled WGS sequence"/>
</dbReference>